<accession>A0AAW0YS57</accession>
<name>A0AAW0YS57_CHEQU</name>
<evidence type="ECO:0000256" key="1">
    <source>
        <dbReference type="SAM" id="MobiDB-lite"/>
    </source>
</evidence>
<reference evidence="2 3" key="1">
    <citation type="journal article" date="2024" name="BMC Genomics">
        <title>Genome assembly of redclaw crayfish (Cherax quadricarinatus) provides insights into its immune adaptation and hypoxia tolerance.</title>
        <authorList>
            <person name="Liu Z."/>
            <person name="Zheng J."/>
            <person name="Li H."/>
            <person name="Fang K."/>
            <person name="Wang S."/>
            <person name="He J."/>
            <person name="Zhou D."/>
            <person name="Weng S."/>
            <person name="Chi M."/>
            <person name="Gu Z."/>
            <person name="He J."/>
            <person name="Li F."/>
            <person name="Wang M."/>
        </authorList>
    </citation>
    <scope>NUCLEOTIDE SEQUENCE [LARGE SCALE GENOMIC DNA]</scope>
    <source>
        <strain evidence="2">ZL_2023a</strain>
    </source>
</reference>
<dbReference type="Proteomes" id="UP001445076">
    <property type="component" value="Unassembled WGS sequence"/>
</dbReference>
<gene>
    <name evidence="2" type="ORF">OTU49_016549</name>
</gene>
<feature type="non-terminal residue" evidence="2">
    <location>
        <position position="1"/>
    </location>
</feature>
<evidence type="ECO:0000313" key="3">
    <source>
        <dbReference type="Proteomes" id="UP001445076"/>
    </source>
</evidence>
<proteinExistence type="predicted"/>
<sequence>KKNKTKKLDNDIVCLRKRIAKQNMYLSWLRGLCLSPVNKTNHSCSYYNNQDDNTRSHQSTVSGDQTNTILILPLTQSSINDAPAQPAAQSTKRDQSTMTHISYQEIAYFLRQQDESTMTDYPVTQSFVQPTAQEDQSTMTDYPVTQSFVQPTALKDQSTMTDYPVAQSFVQPTALKDQSTMTDYPVAQSFVQPTAQEDQSFTIYAPVAQSFAQPTAQEDQLIGVYAPVAQLFVQSTPLQYQSFTDDVPVTQSSVQSTTQQDQSAMNHDDLPELDSDDIYNCFN</sequence>
<protein>
    <submittedName>
        <fullName evidence="2">Uncharacterized protein</fullName>
    </submittedName>
</protein>
<dbReference type="EMBL" id="JARKIK010000001">
    <property type="protein sequence ID" value="KAK8754516.1"/>
    <property type="molecule type" value="Genomic_DNA"/>
</dbReference>
<feature type="compositionally biased region" description="Low complexity" evidence="1">
    <location>
        <begin position="253"/>
        <end position="263"/>
    </location>
</feature>
<keyword evidence="3" id="KW-1185">Reference proteome</keyword>
<evidence type="ECO:0000313" key="2">
    <source>
        <dbReference type="EMBL" id="KAK8754516.1"/>
    </source>
</evidence>
<dbReference type="AlphaFoldDB" id="A0AAW0YS57"/>
<comment type="caution">
    <text evidence="2">The sequence shown here is derived from an EMBL/GenBank/DDBJ whole genome shotgun (WGS) entry which is preliminary data.</text>
</comment>
<feature type="region of interest" description="Disordered" evidence="1">
    <location>
        <begin position="253"/>
        <end position="276"/>
    </location>
</feature>
<organism evidence="2 3">
    <name type="scientific">Cherax quadricarinatus</name>
    <name type="common">Australian red claw crayfish</name>
    <dbReference type="NCBI Taxonomy" id="27406"/>
    <lineage>
        <taxon>Eukaryota</taxon>
        <taxon>Metazoa</taxon>
        <taxon>Ecdysozoa</taxon>
        <taxon>Arthropoda</taxon>
        <taxon>Crustacea</taxon>
        <taxon>Multicrustacea</taxon>
        <taxon>Malacostraca</taxon>
        <taxon>Eumalacostraca</taxon>
        <taxon>Eucarida</taxon>
        <taxon>Decapoda</taxon>
        <taxon>Pleocyemata</taxon>
        <taxon>Astacidea</taxon>
        <taxon>Parastacoidea</taxon>
        <taxon>Parastacidae</taxon>
        <taxon>Cherax</taxon>
    </lineage>
</organism>